<protein>
    <recommendedName>
        <fullName evidence="6">L-ascorbate oxidase</fullName>
        <ecNumber evidence="5">1.10.3.3</ecNumber>
    </recommendedName>
</protein>
<sequence>MGHELKLVTLLLFLFLLSVPSAEAAIRYHNWEVRYEYKSPDCYQKLVITINGQTPGPTIEAQQGDTIVVELKNSLVTENVAIHWHGIHQGLTWGKDREVVSGFECDQRGTPWFDGVAGVTQCPIVPGDTFVYKFVVDRPGTYLYHAHYGLQRVNGLFGMIQVSLPPGVSEPYTYDDEKSIILTDWYHKSTFEQATGLLSIPFGWVGEPQSLLIQGKGSFNCSTPGIEAKLCNATNPECSPYVMTVVPGKTYKLRIGSLTSLEALSFEIEGHNMTVVEADGSNVEPFVVKNLFIYSGETYSVLIKANQAPTRNYWIVSKVVARNSTTPNGLAIFNYHPNNPTTSPPTVPPVGPAWNDVEPRLAQSQATKARQGYITPPPEKSDRVIVLLNTQNKINGYTRWSVNNVSFNLPNTPYLIAVKEKLHHVFNQSPPPNGYDHRHYDIFNPPTNPNATTSTSIYKLQFDSTVDIVIQNANALPANDSETHPWHLHGHDFWVMGYGKGKFNIHKDPKKYNLVDPILKNTVSVQPYGWTALRFRANNPGVWYFHCHIEYHLFLGMGVVFEEGVKKLGKLPPSIFGCGDAKVSP</sequence>
<dbReference type="NCBIfam" id="TIGR03388">
    <property type="entry name" value="ascorbase"/>
    <property type="match status" value="1"/>
</dbReference>
<evidence type="ECO:0000259" key="18">
    <source>
        <dbReference type="Pfam" id="PF07732"/>
    </source>
</evidence>
<keyword evidence="13" id="KW-0325">Glycoprotein</keyword>
<keyword evidence="15" id="KW-0732">Signal</keyword>
<evidence type="ECO:0000256" key="4">
    <source>
        <dbReference type="ARBA" id="ARBA00011473"/>
    </source>
</evidence>
<evidence type="ECO:0000256" key="9">
    <source>
        <dbReference type="ARBA" id="ARBA00022737"/>
    </source>
</evidence>
<reference evidence="19" key="1">
    <citation type="submission" date="2019-11" db="EMBL/GenBank/DDBJ databases">
        <authorList>
            <person name="Liu Y."/>
            <person name="Hou J."/>
            <person name="Li T.-Q."/>
            <person name="Guan C.-H."/>
            <person name="Wu X."/>
            <person name="Wu H.-Z."/>
            <person name="Ling F."/>
            <person name="Zhang R."/>
            <person name="Shi X.-G."/>
            <person name="Ren J.-P."/>
            <person name="Chen E.-F."/>
            <person name="Sun J.-M."/>
        </authorList>
    </citation>
    <scope>NUCLEOTIDE SEQUENCE</scope>
    <source>
        <strain evidence="19">Adult_tree_wgs_1</strain>
        <tissue evidence="19">Leaves</tissue>
    </source>
</reference>
<dbReference type="Pfam" id="PF07731">
    <property type="entry name" value="Cu-oxidase_2"/>
    <property type="match status" value="1"/>
</dbReference>
<feature type="domain" description="Plastocyanin-like" evidence="16">
    <location>
        <begin position="178"/>
        <end position="337"/>
    </location>
</feature>
<keyword evidence="8" id="KW-0479">Metal-binding</keyword>
<accession>A0A834L9F4</accession>
<name>A0A834L9F4_RHOSS</name>
<proteinExistence type="inferred from homology"/>
<keyword evidence="7" id="KW-0964">Secreted</keyword>
<comment type="caution">
    <text evidence="19">The sequence shown here is derived from an EMBL/GenBank/DDBJ whole genome shotgun (WGS) entry which is preliminary data.</text>
</comment>
<dbReference type="InterPro" id="IPR011707">
    <property type="entry name" value="Cu-oxidase-like_N"/>
</dbReference>
<evidence type="ECO:0000256" key="8">
    <source>
        <dbReference type="ARBA" id="ARBA00022723"/>
    </source>
</evidence>
<keyword evidence="9" id="KW-0677">Repeat</keyword>
<keyword evidence="20" id="KW-1185">Reference proteome</keyword>
<dbReference type="InterPro" id="IPR034267">
    <property type="entry name" value="CuRO_3_AAO"/>
</dbReference>
<comment type="subunit">
    <text evidence="4">Dimer.</text>
</comment>
<dbReference type="PANTHER" id="PTHR11709:SF218">
    <property type="entry name" value="L-ASCORBATE OXIDASE"/>
    <property type="match status" value="1"/>
</dbReference>
<dbReference type="EC" id="1.10.3.3" evidence="5"/>
<keyword evidence="11" id="KW-0186">Copper</keyword>
<feature type="domain" description="Plastocyanin-like" evidence="18">
    <location>
        <begin position="33"/>
        <end position="93"/>
    </location>
</feature>
<dbReference type="InterPro" id="IPR011706">
    <property type="entry name" value="Cu-oxidase_C"/>
</dbReference>
<evidence type="ECO:0000259" key="16">
    <source>
        <dbReference type="Pfam" id="PF00394"/>
    </source>
</evidence>
<dbReference type="PROSITE" id="PS00080">
    <property type="entry name" value="MULTICOPPER_OXIDASE2"/>
    <property type="match status" value="1"/>
</dbReference>
<keyword evidence="12" id="KW-1015">Disulfide bond</keyword>
<dbReference type="Pfam" id="PF07732">
    <property type="entry name" value="Cu-oxidase_3"/>
    <property type="match status" value="2"/>
</dbReference>
<dbReference type="CDD" id="cd13893">
    <property type="entry name" value="CuRO_3_AAO"/>
    <property type="match status" value="1"/>
</dbReference>
<evidence type="ECO:0000256" key="12">
    <source>
        <dbReference type="ARBA" id="ARBA00023157"/>
    </source>
</evidence>
<gene>
    <name evidence="19" type="ORF">RHSIM_Rhsim10G0156800</name>
</gene>
<organism evidence="19 20">
    <name type="scientific">Rhododendron simsii</name>
    <name type="common">Sims's rhododendron</name>
    <dbReference type="NCBI Taxonomy" id="118357"/>
    <lineage>
        <taxon>Eukaryota</taxon>
        <taxon>Viridiplantae</taxon>
        <taxon>Streptophyta</taxon>
        <taxon>Embryophyta</taxon>
        <taxon>Tracheophyta</taxon>
        <taxon>Spermatophyta</taxon>
        <taxon>Magnoliopsida</taxon>
        <taxon>eudicotyledons</taxon>
        <taxon>Gunneridae</taxon>
        <taxon>Pentapetalae</taxon>
        <taxon>asterids</taxon>
        <taxon>Ericales</taxon>
        <taxon>Ericaceae</taxon>
        <taxon>Ericoideae</taxon>
        <taxon>Rhodoreae</taxon>
        <taxon>Rhododendron</taxon>
    </lineage>
</organism>
<dbReference type="SUPFAM" id="SSF49503">
    <property type="entry name" value="Cupredoxins"/>
    <property type="match status" value="3"/>
</dbReference>
<dbReference type="Gene3D" id="2.60.40.420">
    <property type="entry name" value="Cupredoxins - blue copper proteins"/>
    <property type="match status" value="3"/>
</dbReference>
<dbReference type="Pfam" id="PF00394">
    <property type="entry name" value="Cu-oxidase"/>
    <property type="match status" value="1"/>
</dbReference>
<evidence type="ECO:0000256" key="14">
    <source>
        <dbReference type="ARBA" id="ARBA00048908"/>
    </source>
</evidence>
<dbReference type="GO" id="GO:0005576">
    <property type="term" value="C:extracellular region"/>
    <property type="evidence" value="ECO:0007669"/>
    <property type="project" value="UniProtKB-SubCell"/>
</dbReference>
<dbReference type="EMBL" id="WJXA01000010">
    <property type="protein sequence ID" value="KAF7129133.1"/>
    <property type="molecule type" value="Genomic_DNA"/>
</dbReference>
<dbReference type="InterPro" id="IPR002355">
    <property type="entry name" value="Cu_oxidase_Cu_BS"/>
</dbReference>
<comment type="similarity">
    <text evidence="3">Belongs to the multicopper oxidase family.</text>
</comment>
<evidence type="ECO:0000256" key="3">
    <source>
        <dbReference type="ARBA" id="ARBA00010609"/>
    </source>
</evidence>
<dbReference type="InterPro" id="IPR017760">
    <property type="entry name" value="L-ascorbate_oxidase_pln"/>
</dbReference>
<dbReference type="GO" id="GO:0005507">
    <property type="term" value="F:copper ion binding"/>
    <property type="evidence" value="ECO:0007669"/>
    <property type="project" value="InterPro"/>
</dbReference>
<dbReference type="OrthoDB" id="2121828at2759"/>
<comment type="cofactor">
    <cofactor evidence="1">
        <name>Cu cation</name>
        <dbReference type="ChEBI" id="CHEBI:23378"/>
    </cofactor>
</comment>
<evidence type="ECO:0000256" key="10">
    <source>
        <dbReference type="ARBA" id="ARBA00023002"/>
    </source>
</evidence>
<keyword evidence="10" id="KW-0560">Oxidoreductase</keyword>
<evidence type="ECO:0000259" key="17">
    <source>
        <dbReference type="Pfam" id="PF07731"/>
    </source>
</evidence>
<evidence type="ECO:0000256" key="15">
    <source>
        <dbReference type="SAM" id="SignalP"/>
    </source>
</evidence>
<feature type="domain" description="Plastocyanin-like" evidence="18">
    <location>
        <begin position="106"/>
        <end position="163"/>
    </location>
</feature>
<dbReference type="InterPro" id="IPR001117">
    <property type="entry name" value="Cu-oxidase_2nd"/>
</dbReference>
<evidence type="ECO:0000256" key="11">
    <source>
        <dbReference type="ARBA" id="ARBA00023008"/>
    </source>
</evidence>
<evidence type="ECO:0000256" key="1">
    <source>
        <dbReference type="ARBA" id="ARBA00001935"/>
    </source>
</evidence>
<dbReference type="PANTHER" id="PTHR11709">
    <property type="entry name" value="MULTI-COPPER OXIDASE"/>
    <property type="match status" value="1"/>
</dbReference>
<evidence type="ECO:0000256" key="2">
    <source>
        <dbReference type="ARBA" id="ARBA00004613"/>
    </source>
</evidence>
<evidence type="ECO:0000256" key="7">
    <source>
        <dbReference type="ARBA" id="ARBA00022525"/>
    </source>
</evidence>
<evidence type="ECO:0000256" key="6">
    <source>
        <dbReference type="ARBA" id="ARBA00022095"/>
    </source>
</evidence>
<evidence type="ECO:0000313" key="20">
    <source>
        <dbReference type="Proteomes" id="UP000626092"/>
    </source>
</evidence>
<evidence type="ECO:0000256" key="5">
    <source>
        <dbReference type="ARBA" id="ARBA00012301"/>
    </source>
</evidence>
<dbReference type="AlphaFoldDB" id="A0A834L9F4"/>
<comment type="catalytic activity">
    <reaction evidence="14">
        <text>4 L-ascorbate + O2 = 4 monodehydro-L-ascorbate radical + 2 H2O</text>
        <dbReference type="Rhea" id="RHEA:30243"/>
        <dbReference type="ChEBI" id="CHEBI:15377"/>
        <dbReference type="ChEBI" id="CHEBI:15379"/>
        <dbReference type="ChEBI" id="CHEBI:38290"/>
        <dbReference type="ChEBI" id="CHEBI:59513"/>
        <dbReference type="EC" id="1.10.3.3"/>
    </reaction>
</comment>
<feature type="chain" id="PRO_5032594685" description="L-ascorbate oxidase" evidence="15">
    <location>
        <begin position="25"/>
        <end position="585"/>
    </location>
</feature>
<feature type="domain" description="Plastocyanin-like" evidence="17">
    <location>
        <begin position="443"/>
        <end position="564"/>
    </location>
</feature>
<evidence type="ECO:0000313" key="19">
    <source>
        <dbReference type="EMBL" id="KAF7129133.1"/>
    </source>
</evidence>
<feature type="signal peptide" evidence="15">
    <location>
        <begin position="1"/>
        <end position="24"/>
    </location>
</feature>
<dbReference type="FunFam" id="2.60.40.420:FF:000045">
    <property type="entry name" value="Laccase 2"/>
    <property type="match status" value="1"/>
</dbReference>
<dbReference type="GO" id="GO:0008447">
    <property type="term" value="F:L-ascorbate oxidase activity"/>
    <property type="evidence" value="ECO:0007669"/>
    <property type="project" value="UniProtKB-EC"/>
</dbReference>
<dbReference type="Proteomes" id="UP000626092">
    <property type="component" value="Unassembled WGS sequence"/>
</dbReference>
<evidence type="ECO:0000256" key="13">
    <source>
        <dbReference type="ARBA" id="ARBA00023180"/>
    </source>
</evidence>
<dbReference type="InterPro" id="IPR008972">
    <property type="entry name" value="Cupredoxin"/>
</dbReference>
<comment type="subcellular location">
    <subcellularLocation>
        <location evidence="2">Secreted</location>
    </subcellularLocation>
</comment>
<dbReference type="InterPro" id="IPR045087">
    <property type="entry name" value="Cu-oxidase_fam"/>
</dbReference>